<dbReference type="HOGENOM" id="CLU_007383_1_10_6"/>
<dbReference type="NCBIfam" id="TIGR01179">
    <property type="entry name" value="galE"/>
    <property type="match status" value="1"/>
</dbReference>
<keyword evidence="9 10" id="KW-0119">Carbohydrate metabolism</keyword>
<gene>
    <name evidence="12" type="ORF">Thimo_3138</name>
</gene>
<evidence type="ECO:0000256" key="3">
    <source>
        <dbReference type="ARBA" id="ARBA00004947"/>
    </source>
</evidence>
<keyword evidence="13" id="KW-1185">Reference proteome</keyword>
<evidence type="ECO:0000313" key="13">
    <source>
        <dbReference type="Proteomes" id="UP000010816"/>
    </source>
</evidence>
<keyword evidence="8 10" id="KW-0413">Isomerase</keyword>
<dbReference type="InterPro" id="IPR005886">
    <property type="entry name" value="UDP_G4E"/>
</dbReference>
<evidence type="ECO:0000256" key="9">
    <source>
        <dbReference type="ARBA" id="ARBA00023277"/>
    </source>
</evidence>
<comment type="subunit">
    <text evidence="10">Homodimer.</text>
</comment>
<evidence type="ECO:0000256" key="10">
    <source>
        <dbReference type="RuleBase" id="RU366046"/>
    </source>
</evidence>
<dbReference type="KEGG" id="tmb:Thimo_3138"/>
<sequence length="345" mass="37874">MKQKVLVAGGAGYIGSHMVKDLLANGYEVLVLDNLSKGHRDAVPHERLVLGNIGDRDLVETLFDQHAIAAVMHFAAFIEVGESVREPEKYYRNNFAETLVLLDAMRRHGIARFIFSSTAAVYGTPKQTPITEDHPLHPINPYGASKAMVEQVLKDFDSAYGLKSIVLRYFNAAGADPDGELGERHDPETHLIPLVLDAAAGARDAIAIFGQDYDTPDGTCIRDYIHVADLCQAHRLALDALLQGGEFNIYNLGNGRGFSVREVIDAAAAVTESQIPCRAAPRRPGDPPRLIADSTKAKRELGWTPEYTDLATIIRHAWQFRQRCMAAESTVSRTTDSPTPLSTRT</sequence>
<dbReference type="EMBL" id="CP003051">
    <property type="protein sequence ID" value="AGA91820.1"/>
    <property type="molecule type" value="Genomic_DNA"/>
</dbReference>
<dbReference type="STRING" id="765912.Thimo_3138"/>
<protein>
    <recommendedName>
        <fullName evidence="6 10">UDP-glucose 4-epimerase</fullName>
        <ecNumber evidence="5 10">5.1.3.2</ecNumber>
    </recommendedName>
</protein>
<dbReference type="PATRIC" id="fig|765912.4.peg.3067"/>
<keyword evidence="7 10" id="KW-0520">NAD</keyword>
<comment type="pathway">
    <text evidence="3 10">Carbohydrate metabolism; galactose metabolism.</text>
</comment>
<dbReference type="RefSeq" id="WP_015281948.1">
    <property type="nucleotide sequence ID" value="NC_019940.1"/>
</dbReference>
<dbReference type="InterPro" id="IPR036291">
    <property type="entry name" value="NAD(P)-bd_dom_sf"/>
</dbReference>
<evidence type="ECO:0000256" key="7">
    <source>
        <dbReference type="ARBA" id="ARBA00023027"/>
    </source>
</evidence>
<dbReference type="GO" id="GO:0003978">
    <property type="term" value="F:UDP-glucose 4-epimerase activity"/>
    <property type="evidence" value="ECO:0007669"/>
    <property type="project" value="UniProtKB-UniRule"/>
</dbReference>
<dbReference type="Gene3D" id="3.90.25.10">
    <property type="entry name" value="UDP-galactose 4-epimerase, domain 1"/>
    <property type="match status" value="1"/>
</dbReference>
<feature type="domain" description="NAD(P)-binding" evidence="11">
    <location>
        <begin position="6"/>
        <end position="308"/>
    </location>
</feature>
<evidence type="ECO:0000256" key="4">
    <source>
        <dbReference type="ARBA" id="ARBA00007637"/>
    </source>
</evidence>
<evidence type="ECO:0000259" key="11">
    <source>
        <dbReference type="Pfam" id="PF16363"/>
    </source>
</evidence>
<comment type="cofactor">
    <cofactor evidence="2 10">
        <name>NAD(+)</name>
        <dbReference type="ChEBI" id="CHEBI:57540"/>
    </cofactor>
</comment>
<dbReference type="GO" id="GO:0006012">
    <property type="term" value="P:galactose metabolic process"/>
    <property type="evidence" value="ECO:0007669"/>
    <property type="project" value="UniProtKB-UniPathway"/>
</dbReference>
<evidence type="ECO:0000256" key="6">
    <source>
        <dbReference type="ARBA" id="ARBA00018569"/>
    </source>
</evidence>
<dbReference type="Proteomes" id="UP000010816">
    <property type="component" value="Chromosome"/>
</dbReference>
<name>L0H2E1_9GAMM</name>
<comment type="catalytic activity">
    <reaction evidence="1 10">
        <text>UDP-alpha-D-glucose = UDP-alpha-D-galactose</text>
        <dbReference type="Rhea" id="RHEA:22168"/>
        <dbReference type="ChEBI" id="CHEBI:58885"/>
        <dbReference type="ChEBI" id="CHEBI:66914"/>
        <dbReference type="EC" id="5.1.3.2"/>
    </reaction>
</comment>
<dbReference type="PANTHER" id="PTHR43725">
    <property type="entry name" value="UDP-GLUCOSE 4-EPIMERASE"/>
    <property type="match status" value="1"/>
</dbReference>
<dbReference type="EC" id="5.1.3.2" evidence="5 10"/>
<dbReference type="SUPFAM" id="SSF51735">
    <property type="entry name" value="NAD(P)-binding Rossmann-fold domains"/>
    <property type="match status" value="1"/>
</dbReference>
<dbReference type="InterPro" id="IPR016040">
    <property type="entry name" value="NAD(P)-bd_dom"/>
</dbReference>
<dbReference type="UniPathway" id="UPA00214"/>
<evidence type="ECO:0000256" key="8">
    <source>
        <dbReference type="ARBA" id="ARBA00023235"/>
    </source>
</evidence>
<evidence type="ECO:0000256" key="1">
    <source>
        <dbReference type="ARBA" id="ARBA00000083"/>
    </source>
</evidence>
<dbReference type="Gene3D" id="3.40.50.720">
    <property type="entry name" value="NAD(P)-binding Rossmann-like Domain"/>
    <property type="match status" value="1"/>
</dbReference>
<accession>L0H2E1</accession>
<dbReference type="AlphaFoldDB" id="L0H2E1"/>
<comment type="similarity">
    <text evidence="4 10">Belongs to the NAD(P)-dependent epimerase/dehydratase family.</text>
</comment>
<dbReference type="PANTHER" id="PTHR43725:SF53">
    <property type="entry name" value="UDP-ARABINOSE 4-EPIMERASE 1"/>
    <property type="match status" value="1"/>
</dbReference>
<proteinExistence type="inferred from homology"/>
<organism evidence="12 13">
    <name type="scientific">Thioflavicoccus mobilis 8321</name>
    <dbReference type="NCBI Taxonomy" id="765912"/>
    <lineage>
        <taxon>Bacteria</taxon>
        <taxon>Pseudomonadati</taxon>
        <taxon>Pseudomonadota</taxon>
        <taxon>Gammaproteobacteria</taxon>
        <taxon>Chromatiales</taxon>
        <taxon>Chromatiaceae</taxon>
        <taxon>Thioflavicoccus</taxon>
    </lineage>
</organism>
<evidence type="ECO:0000256" key="5">
    <source>
        <dbReference type="ARBA" id="ARBA00013189"/>
    </source>
</evidence>
<evidence type="ECO:0000313" key="12">
    <source>
        <dbReference type="EMBL" id="AGA91820.1"/>
    </source>
</evidence>
<dbReference type="Pfam" id="PF16363">
    <property type="entry name" value="GDP_Man_Dehyd"/>
    <property type="match status" value="1"/>
</dbReference>
<dbReference type="eggNOG" id="COG1087">
    <property type="taxonomic scope" value="Bacteria"/>
</dbReference>
<dbReference type="CDD" id="cd05247">
    <property type="entry name" value="UDP_G4E_1_SDR_e"/>
    <property type="match status" value="1"/>
</dbReference>
<evidence type="ECO:0000256" key="2">
    <source>
        <dbReference type="ARBA" id="ARBA00001911"/>
    </source>
</evidence>
<reference evidence="12 13" key="1">
    <citation type="submission" date="2011-09" db="EMBL/GenBank/DDBJ databases">
        <title>Complete sequence of chromosome of Thioflavicoccus mobilis 8321.</title>
        <authorList>
            <consortium name="US DOE Joint Genome Institute"/>
            <person name="Lucas S."/>
            <person name="Han J."/>
            <person name="Lapidus A."/>
            <person name="Cheng J.-F."/>
            <person name="Goodwin L."/>
            <person name="Pitluck S."/>
            <person name="Peters L."/>
            <person name="Ovchinnikova G."/>
            <person name="Lu M."/>
            <person name="Detter J.C."/>
            <person name="Han C."/>
            <person name="Tapia R."/>
            <person name="Land M."/>
            <person name="Hauser L."/>
            <person name="Kyrpides N."/>
            <person name="Ivanova N."/>
            <person name="Pagani I."/>
            <person name="Vogl K."/>
            <person name="Liu Z."/>
            <person name="Imhoff J."/>
            <person name="Thiel V."/>
            <person name="Frigaard N.-U."/>
            <person name="Bryant D."/>
            <person name="Woyke T."/>
        </authorList>
    </citation>
    <scope>NUCLEOTIDE SEQUENCE [LARGE SCALE GENOMIC DNA]</scope>
    <source>
        <strain evidence="12 13">8321</strain>
    </source>
</reference>